<dbReference type="GO" id="GO:1901678">
    <property type="term" value="P:iron coordination entity transport"/>
    <property type="evidence" value="ECO:0007669"/>
    <property type="project" value="UniProtKB-ARBA"/>
</dbReference>
<evidence type="ECO:0000313" key="7">
    <source>
        <dbReference type="Proteomes" id="UP000256485"/>
    </source>
</evidence>
<keyword evidence="4" id="KW-0732">Signal</keyword>
<evidence type="ECO:0000259" key="5">
    <source>
        <dbReference type="PROSITE" id="PS50983"/>
    </source>
</evidence>
<dbReference type="SUPFAM" id="SSF53807">
    <property type="entry name" value="Helical backbone' metal receptor"/>
    <property type="match status" value="1"/>
</dbReference>
<comment type="subcellular location">
    <subcellularLocation>
        <location evidence="1">Cell envelope</location>
    </subcellularLocation>
</comment>
<organism evidence="6 7">
    <name type="scientific">Thermasporomyces composti</name>
    <dbReference type="NCBI Taxonomy" id="696763"/>
    <lineage>
        <taxon>Bacteria</taxon>
        <taxon>Bacillati</taxon>
        <taxon>Actinomycetota</taxon>
        <taxon>Actinomycetes</taxon>
        <taxon>Propionibacteriales</taxon>
        <taxon>Nocardioidaceae</taxon>
        <taxon>Thermasporomyces</taxon>
    </lineage>
</organism>
<name>A0A3D9V179_THECX</name>
<feature type="domain" description="Fe/B12 periplasmic-binding" evidence="5">
    <location>
        <begin position="16"/>
        <end position="281"/>
    </location>
</feature>
<evidence type="ECO:0000256" key="1">
    <source>
        <dbReference type="ARBA" id="ARBA00004196"/>
    </source>
</evidence>
<dbReference type="CDD" id="cd01146">
    <property type="entry name" value="FhuD"/>
    <property type="match status" value="1"/>
</dbReference>
<keyword evidence="7" id="KW-1185">Reference proteome</keyword>
<gene>
    <name evidence="6" type="ORF">DFJ64_0591</name>
</gene>
<dbReference type="Proteomes" id="UP000256485">
    <property type="component" value="Unassembled WGS sequence"/>
</dbReference>
<dbReference type="GO" id="GO:0030288">
    <property type="term" value="C:outer membrane-bounded periplasmic space"/>
    <property type="evidence" value="ECO:0007669"/>
    <property type="project" value="TreeGrafter"/>
</dbReference>
<sequence>MRDATGEVRLDGPARRVVALEWTYAENLLAVGVTPVGVAEKAGYATIGGAPRMPASVRDVGKRETPDLDVIRALKPDLIVTDRSRPLGRINALRLIAPVLVFDPQRPDMSAWEEMRTTFIELSRAVGRRAQAERVLTRLDQTIDRSRKALADVGWSHTPTVVAISYADRGLPVIRVFARTSLAGDLLARLGLQNPWRGRPEPDGLSTVQVADLRAVAMAEFLYVPVEGDDIVSGTLAATTEWRDLEFVEAKRVRALRPRTWFFGGPVSLQWAAEEIVRALT</sequence>
<dbReference type="PROSITE" id="PS50983">
    <property type="entry name" value="FE_B12_PBP"/>
    <property type="match status" value="1"/>
</dbReference>
<dbReference type="PANTHER" id="PTHR30532:SF1">
    <property type="entry name" value="IRON(3+)-HYDROXAMATE-BINDING PROTEIN FHUD"/>
    <property type="match status" value="1"/>
</dbReference>
<dbReference type="RefSeq" id="WP_170152475.1">
    <property type="nucleotide sequence ID" value="NZ_QTUC01000001.1"/>
</dbReference>
<reference evidence="6 7" key="1">
    <citation type="submission" date="2018-08" db="EMBL/GenBank/DDBJ databases">
        <title>Sequencing the genomes of 1000 actinobacteria strains.</title>
        <authorList>
            <person name="Klenk H.-P."/>
        </authorList>
    </citation>
    <scope>NUCLEOTIDE SEQUENCE [LARGE SCALE GENOMIC DNA]</scope>
    <source>
        <strain evidence="6 7">DSM 22891</strain>
    </source>
</reference>
<dbReference type="Pfam" id="PF01497">
    <property type="entry name" value="Peripla_BP_2"/>
    <property type="match status" value="1"/>
</dbReference>
<dbReference type="PANTHER" id="PTHR30532">
    <property type="entry name" value="IRON III DICITRATE-BINDING PERIPLASMIC PROTEIN"/>
    <property type="match status" value="1"/>
</dbReference>
<accession>A0A3D9V179</accession>
<keyword evidence="3" id="KW-0813">Transport</keyword>
<dbReference type="InterPro" id="IPR051313">
    <property type="entry name" value="Bact_iron-sidero_bind"/>
</dbReference>
<evidence type="ECO:0000256" key="4">
    <source>
        <dbReference type="ARBA" id="ARBA00022729"/>
    </source>
</evidence>
<proteinExistence type="inferred from homology"/>
<comment type="caution">
    <text evidence="6">The sequence shown here is derived from an EMBL/GenBank/DDBJ whole genome shotgun (WGS) entry which is preliminary data.</text>
</comment>
<evidence type="ECO:0000256" key="2">
    <source>
        <dbReference type="ARBA" id="ARBA00008814"/>
    </source>
</evidence>
<comment type="similarity">
    <text evidence="2">Belongs to the bacterial solute-binding protein 8 family.</text>
</comment>
<protein>
    <submittedName>
        <fullName evidence="6">Iron complex transport system substrate-binding protein</fullName>
    </submittedName>
</protein>
<dbReference type="Gene3D" id="3.40.50.1980">
    <property type="entry name" value="Nitrogenase molybdenum iron protein domain"/>
    <property type="match status" value="2"/>
</dbReference>
<evidence type="ECO:0000313" key="6">
    <source>
        <dbReference type="EMBL" id="REF35219.1"/>
    </source>
</evidence>
<dbReference type="AlphaFoldDB" id="A0A3D9V179"/>
<dbReference type="InterPro" id="IPR002491">
    <property type="entry name" value="ABC_transptr_periplasmic_BD"/>
</dbReference>
<dbReference type="EMBL" id="QTUC01000001">
    <property type="protein sequence ID" value="REF35219.1"/>
    <property type="molecule type" value="Genomic_DNA"/>
</dbReference>
<evidence type="ECO:0000256" key="3">
    <source>
        <dbReference type="ARBA" id="ARBA00022448"/>
    </source>
</evidence>